<accession>A0ABD3QX13</accession>
<feature type="signal peptide" evidence="2">
    <location>
        <begin position="1"/>
        <end position="22"/>
    </location>
</feature>
<comment type="caution">
    <text evidence="3">The sequence shown here is derived from an EMBL/GenBank/DDBJ whole genome shotgun (WGS) entry which is preliminary data.</text>
</comment>
<dbReference type="AlphaFoldDB" id="A0ABD3QX13"/>
<evidence type="ECO:0000313" key="3">
    <source>
        <dbReference type="EMBL" id="KAL3803651.1"/>
    </source>
</evidence>
<organism evidence="3 4">
    <name type="scientific">Cyclotella cryptica</name>
    <dbReference type="NCBI Taxonomy" id="29204"/>
    <lineage>
        <taxon>Eukaryota</taxon>
        <taxon>Sar</taxon>
        <taxon>Stramenopiles</taxon>
        <taxon>Ochrophyta</taxon>
        <taxon>Bacillariophyta</taxon>
        <taxon>Coscinodiscophyceae</taxon>
        <taxon>Thalassiosirophycidae</taxon>
        <taxon>Stephanodiscales</taxon>
        <taxon>Stephanodiscaceae</taxon>
        <taxon>Cyclotella</taxon>
    </lineage>
</organism>
<dbReference type="Proteomes" id="UP001516023">
    <property type="component" value="Unassembled WGS sequence"/>
</dbReference>
<keyword evidence="1" id="KW-0812">Transmembrane</keyword>
<sequence length="331" mass="36608">MTTANTSRFALAMACLAATSVAFTPSLHTRHAPSHSAKLARSTPLLWSTDGPKDGTTITSARKELSYDASAGRFFETNNDPEDCIPDDEYCVIDKESGELIRLTIEEKERIFLDALQSYYFSGRQLLNDAEFDLLKEDLSWNGSPVVNLNRKEAKYLAAVQAYLKGSPTLSDTEFDQLKAELKEEGSRFASSKEPRCYIDSGICTVTYQPDNFRNNLLYLPVGSILAILWLAVGFEIIEPIVRLNPIILAALGAPLIYNGSISLTDSFIFPNNKIVYGPCPACENETRVYFGDILGVEGFTDVAAVRCDKCKATINVQRKTLRASTLPKDE</sequence>
<feature type="chain" id="PRO_5044896721" evidence="2">
    <location>
        <begin position="23"/>
        <end position="331"/>
    </location>
</feature>
<dbReference type="PANTHER" id="PTHR31032">
    <property type="entry name" value="PGR5-LIKE PROTEIN 1B, CHLOROPLASTIC"/>
    <property type="match status" value="1"/>
</dbReference>
<reference evidence="3 4" key="1">
    <citation type="journal article" date="2020" name="G3 (Bethesda)">
        <title>Improved Reference Genome for Cyclotella cryptica CCMP332, a Model for Cell Wall Morphogenesis, Salinity Adaptation, and Lipid Production in Diatoms (Bacillariophyta).</title>
        <authorList>
            <person name="Roberts W.R."/>
            <person name="Downey K.M."/>
            <person name="Ruck E.C."/>
            <person name="Traller J.C."/>
            <person name="Alverson A.J."/>
        </authorList>
    </citation>
    <scope>NUCLEOTIDE SEQUENCE [LARGE SCALE GENOMIC DNA]</scope>
    <source>
        <strain evidence="3 4">CCMP332</strain>
    </source>
</reference>
<keyword evidence="4" id="KW-1185">Reference proteome</keyword>
<evidence type="ECO:0000256" key="2">
    <source>
        <dbReference type="SAM" id="SignalP"/>
    </source>
</evidence>
<feature type="transmembrane region" description="Helical" evidence="1">
    <location>
        <begin position="217"/>
        <end position="238"/>
    </location>
</feature>
<dbReference type="PANTHER" id="PTHR31032:SF1">
    <property type="entry name" value="PGR5-LIKE PROTEIN 1B, CHLOROPLASTIC"/>
    <property type="match status" value="1"/>
</dbReference>
<keyword evidence="1" id="KW-1133">Transmembrane helix</keyword>
<keyword evidence="2" id="KW-0732">Signal</keyword>
<evidence type="ECO:0000313" key="4">
    <source>
        <dbReference type="Proteomes" id="UP001516023"/>
    </source>
</evidence>
<protein>
    <submittedName>
        <fullName evidence="3">Uncharacterized protein</fullName>
    </submittedName>
</protein>
<keyword evidence="1" id="KW-0472">Membrane</keyword>
<gene>
    <name evidence="3" type="ORF">HJC23_003705</name>
</gene>
<name>A0ABD3QX13_9STRA</name>
<proteinExistence type="predicted"/>
<evidence type="ECO:0000256" key="1">
    <source>
        <dbReference type="SAM" id="Phobius"/>
    </source>
</evidence>
<dbReference type="EMBL" id="JABMIG020000012">
    <property type="protein sequence ID" value="KAL3803651.1"/>
    <property type="molecule type" value="Genomic_DNA"/>
</dbReference>
<dbReference type="InterPro" id="IPR039987">
    <property type="entry name" value="PGRL1"/>
</dbReference>